<organism evidence="2 3">
    <name type="scientific">Microvirgula aerodenitrificans</name>
    <dbReference type="NCBI Taxonomy" id="57480"/>
    <lineage>
        <taxon>Bacteria</taxon>
        <taxon>Pseudomonadati</taxon>
        <taxon>Pseudomonadota</taxon>
        <taxon>Betaproteobacteria</taxon>
        <taxon>Neisseriales</taxon>
        <taxon>Aquaspirillaceae</taxon>
        <taxon>Microvirgula</taxon>
    </lineage>
</organism>
<sequence length="187" mass="19424">MSQSALTWLYGLAGFGYIIAATYLPTLAAETLGNTRAGGWIWLVAGLAAMPSPILWAKANHRYGTAPMLTLNLLLQAIGAALPALWPTQAGLYLTAVLIGGTFMGTVTLVMPLARSLPLRPNHHPLAWIVAAYGLGQLAGPLLAGWLRHSSGSFALPCLIAGAALLLALPLVPAACGSRRSVSPPQP</sequence>
<feature type="transmembrane region" description="Helical" evidence="1">
    <location>
        <begin position="7"/>
        <end position="28"/>
    </location>
</feature>
<dbReference type="Gene3D" id="1.20.1250.20">
    <property type="entry name" value="MFS general substrate transporter like domains"/>
    <property type="match status" value="1"/>
</dbReference>
<evidence type="ECO:0000256" key="1">
    <source>
        <dbReference type="SAM" id="Phobius"/>
    </source>
</evidence>
<keyword evidence="1" id="KW-0472">Membrane</keyword>
<dbReference type="EMBL" id="CP028519">
    <property type="protein sequence ID" value="AVY92673.1"/>
    <property type="molecule type" value="Genomic_DNA"/>
</dbReference>
<dbReference type="PANTHER" id="PTHR23537:SF1">
    <property type="entry name" value="SUGAR TRANSPORTER"/>
    <property type="match status" value="1"/>
</dbReference>
<dbReference type="Proteomes" id="UP000244173">
    <property type="component" value="Chromosome"/>
</dbReference>
<keyword evidence="1" id="KW-1133">Transmembrane helix</keyword>
<keyword evidence="3" id="KW-1185">Reference proteome</keyword>
<feature type="transmembrane region" description="Helical" evidence="1">
    <location>
        <begin position="40"/>
        <end position="57"/>
    </location>
</feature>
<evidence type="ECO:0000313" key="3">
    <source>
        <dbReference type="Proteomes" id="UP000244173"/>
    </source>
</evidence>
<gene>
    <name evidence="2" type="ORF">DAI18_00390</name>
</gene>
<feature type="transmembrane region" description="Helical" evidence="1">
    <location>
        <begin position="69"/>
        <end position="86"/>
    </location>
</feature>
<accession>A0A2U3TH00</accession>
<keyword evidence="1" id="KW-0812">Transmembrane</keyword>
<dbReference type="Pfam" id="PF06779">
    <property type="entry name" value="MFS_4"/>
    <property type="match status" value="1"/>
</dbReference>
<proteinExistence type="predicted"/>
<feature type="transmembrane region" description="Helical" evidence="1">
    <location>
        <begin position="92"/>
        <end position="114"/>
    </location>
</feature>
<dbReference type="InterPro" id="IPR010645">
    <property type="entry name" value="MFS_4"/>
</dbReference>
<evidence type="ECO:0000313" key="2">
    <source>
        <dbReference type="EMBL" id="AVY92673.1"/>
    </source>
</evidence>
<name>A0A2U3TH00_9NEIS</name>
<dbReference type="InterPro" id="IPR036259">
    <property type="entry name" value="MFS_trans_sf"/>
</dbReference>
<dbReference type="PANTHER" id="PTHR23537">
    <property type="match status" value="1"/>
</dbReference>
<dbReference type="AlphaFoldDB" id="A0A2U3TH00"/>
<feature type="transmembrane region" description="Helical" evidence="1">
    <location>
        <begin position="153"/>
        <end position="172"/>
    </location>
</feature>
<dbReference type="KEGG" id="maer:DAI18_00390"/>
<dbReference type="GO" id="GO:0005886">
    <property type="term" value="C:plasma membrane"/>
    <property type="evidence" value="ECO:0007669"/>
    <property type="project" value="TreeGrafter"/>
</dbReference>
<reference evidence="2 3" key="1">
    <citation type="submission" date="2018-04" db="EMBL/GenBank/DDBJ databases">
        <title>Denitrifier Microvirgula.</title>
        <authorList>
            <person name="Anderson E."/>
            <person name="Jang J."/>
            <person name="Ishii S."/>
        </authorList>
    </citation>
    <scope>NUCLEOTIDE SEQUENCE [LARGE SCALE GENOMIC DNA]</scope>
    <source>
        <strain evidence="2 3">BE2.4</strain>
    </source>
</reference>
<dbReference type="STRING" id="1122240.GCA_000620105_00823"/>
<dbReference type="SUPFAM" id="SSF103473">
    <property type="entry name" value="MFS general substrate transporter"/>
    <property type="match status" value="1"/>
</dbReference>
<feature type="transmembrane region" description="Helical" evidence="1">
    <location>
        <begin position="126"/>
        <end position="147"/>
    </location>
</feature>
<protein>
    <submittedName>
        <fullName evidence="2">Uncharacterized protein</fullName>
    </submittedName>
</protein>